<dbReference type="InterPro" id="IPR036919">
    <property type="entry name" value="Ribo_uL30_ferredoxin-like_sf"/>
</dbReference>
<accession>A0A5A7QUA7</accession>
<name>A0A5A7QUA7_STRAF</name>
<dbReference type="SUPFAM" id="SSF55129">
    <property type="entry name" value="Ribosomal protein L30p/L7e"/>
    <property type="match status" value="1"/>
</dbReference>
<dbReference type="AlphaFoldDB" id="A0A5A7QUA7"/>
<dbReference type="OrthoDB" id="28644at2759"/>
<dbReference type="Proteomes" id="UP000325081">
    <property type="component" value="Unassembled WGS sequence"/>
</dbReference>
<protein>
    <submittedName>
        <fullName evidence="1">60S ribosomal protein L7</fullName>
    </submittedName>
</protein>
<gene>
    <name evidence="1" type="ORF">STAS_25651</name>
</gene>
<dbReference type="GO" id="GO:0022625">
    <property type="term" value="C:cytosolic large ribosomal subunit"/>
    <property type="evidence" value="ECO:0007669"/>
    <property type="project" value="TreeGrafter"/>
</dbReference>
<dbReference type="EMBL" id="BKCP01008292">
    <property type="protein sequence ID" value="GER48488.1"/>
    <property type="molecule type" value="Genomic_DNA"/>
</dbReference>
<dbReference type="PANTHER" id="PTHR11524:SF36">
    <property type="entry name" value="LARGE RIBOSOMAL SUBUNIT PROTEIN UL30Z"/>
    <property type="match status" value="1"/>
</dbReference>
<organism evidence="1 2">
    <name type="scientific">Striga asiatica</name>
    <name type="common">Asiatic witchweed</name>
    <name type="synonym">Buchnera asiatica</name>
    <dbReference type="NCBI Taxonomy" id="4170"/>
    <lineage>
        <taxon>Eukaryota</taxon>
        <taxon>Viridiplantae</taxon>
        <taxon>Streptophyta</taxon>
        <taxon>Embryophyta</taxon>
        <taxon>Tracheophyta</taxon>
        <taxon>Spermatophyta</taxon>
        <taxon>Magnoliopsida</taxon>
        <taxon>eudicotyledons</taxon>
        <taxon>Gunneridae</taxon>
        <taxon>Pentapetalae</taxon>
        <taxon>asterids</taxon>
        <taxon>lamiids</taxon>
        <taxon>Lamiales</taxon>
        <taxon>Orobanchaceae</taxon>
        <taxon>Buchnereae</taxon>
        <taxon>Striga</taxon>
    </lineage>
</organism>
<comment type="caution">
    <text evidence="1">The sequence shown here is derived from an EMBL/GenBank/DDBJ whole genome shotgun (WGS) entry which is preliminary data.</text>
</comment>
<evidence type="ECO:0000313" key="2">
    <source>
        <dbReference type="Proteomes" id="UP000325081"/>
    </source>
</evidence>
<dbReference type="InterPro" id="IPR039699">
    <property type="entry name" value="Ribosomal_uL30"/>
</dbReference>
<reference evidence="2" key="1">
    <citation type="journal article" date="2019" name="Curr. Biol.">
        <title>Genome Sequence of Striga asiatica Provides Insight into the Evolution of Plant Parasitism.</title>
        <authorList>
            <person name="Yoshida S."/>
            <person name="Kim S."/>
            <person name="Wafula E.K."/>
            <person name="Tanskanen J."/>
            <person name="Kim Y.M."/>
            <person name="Honaas L."/>
            <person name="Yang Z."/>
            <person name="Spallek T."/>
            <person name="Conn C.E."/>
            <person name="Ichihashi Y."/>
            <person name="Cheong K."/>
            <person name="Cui S."/>
            <person name="Der J.P."/>
            <person name="Gundlach H."/>
            <person name="Jiao Y."/>
            <person name="Hori C."/>
            <person name="Ishida J.K."/>
            <person name="Kasahara H."/>
            <person name="Kiba T."/>
            <person name="Kim M.S."/>
            <person name="Koo N."/>
            <person name="Laohavisit A."/>
            <person name="Lee Y.H."/>
            <person name="Lumba S."/>
            <person name="McCourt P."/>
            <person name="Mortimer J.C."/>
            <person name="Mutuku J.M."/>
            <person name="Nomura T."/>
            <person name="Sasaki-Sekimoto Y."/>
            <person name="Seto Y."/>
            <person name="Wang Y."/>
            <person name="Wakatake T."/>
            <person name="Sakakibara H."/>
            <person name="Demura T."/>
            <person name="Yamaguchi S."/>
            <person name="Yoneyama K."/>
            <person name="Manabe R.I."/>
            <person name="Nelson D.C."/>
            <person name="Schulman A.H."/>
            <person name="Timko M.P."/>
            <person name="dePamphilis C.W."/>
            <person name="Choi D."/>
            <person name="Shirasu K."/>
        </authorList>
    </citation>
    <scope>NUCLEOTIDE SEQUENCE [LARGE SCALE GENOMIC DNA]</scope>
    <source>
        <strain evidence="2">cv. UVA1</strain>
    </source>
</reference>
<dbReference type="PANTHER" id="PTHR11524">
    <property type="entry name" value="60S RIBOSOMAL PROTEIN L7"/>
    <property type="match status" value="1"/>
</dbReference>
<dbReference type="GO" id="GO:0003735">
    <property type="term" value="F:structural constituent of ribosome"/>
    <property type="evidence" value="ECO:0007669"/>
    <property type="project" value="TreeGrafter"/>
</dbReference>
<proteinExistence type="predicted"/>
<evidence type="ECO:0000313" key="1">
    <source>
        <dbReference type="EMBL" id="GER48488.1"/>
    </source>
</evidence>
<dbReference type="GO" id="GO:0000463">
    <property type="term" value="P:maturation of LSU-rRNA from tricistronic rRNA transcript (SSU-rRNA, 5.8S rRNA, LSU-rRNA)"/>
    <property type="evidence" value="ECO:0007669"/>
    <property type="project" value="TreeGrafter"/>
</dbReference>
<keyword evidence="1" id="KW-0687">Ribonucleoprotein</keyword>
<sequence length="233" mass="27371">MRFFLHSKKGIVNLLGSLKAKPSKTILLPNLLPTKSNRKPWPLVVVKKRKNNEEWAIKKKLQLQERAKRRRPDSSFMMKPEQFIREYRDKMKSRVIRKRWASAMAQSKLLFVIRIGGQLKFHILFCCRILRFDDLVSYPNFKSVKDLIYKKGVIKDGKERVPLTDNNIVEQKLVQHDIICIEDIVKELVTNFLCPFMLNNPEKALHSKKKRFEDGGDSGDRVDHINELLSKMN</sequence>
<dbReference type="Gene3D" id="3.30.1390.20">
    <property type="entry name" value="Ribosomal protein L30, ferredoxin-like fold domain"/>
    <property type="match status" value="1"/>
</dbReference>
<keyword evidence="1" id="KW-0689">Ribosomal protein</keyword>
<keyword evidence="2" id="KW-1185">Reference proteome</keyword>
<dbReference type="GO" id="GO:0003723">
    <property type="term" value="F:RNA binding"/>
    <property type="evidence" value="ECO:0007669"/>
    <property type="project" value="TreeGrafter"/>
</dbReference>